<dbReference type="VEuPathDB" id="FungiDB:SI65_06603"/>
<comment type="caution">
    <text evidence="2">The sequence shown here is derived from an EMBL/GenBank/DDBJ whole genome shotgun (WGS) entry which is preliminary data.</text>
</comment>
<proteinExistence type="predicted"/>
<feature type="region of interest" description="Disordered" evidence="1">
    <location>
        <begin position="1"/>
        <end position="54"/>
    </location>
</feature>
<protein>
    <submittedName>
        <fullName evidence="2">Uncharacterized protein</fullName>
    </submittedName>
</protein>
<reference evidence="2 3" key="1">
    <citation type="journal article" date="2016" name="BMC Genomics">
        <title>Comparative genomic and transcriptomic analyses of the Fuzhuan brick tea-fermentation fungus Aspergillus cristatus.</title>
        <authorList>
            <person name="Ge Y."/>
            <person name="Wang Y."/>
            <person name="Liu Y."/>
            <person name="Tan Y."/>
            <person name="Ren X."/>
            <person name="Zhang X."/>
            <person name="Hyde K.D."/>
            <person name="Liu Y."/>
            <person name="Liu Z."/>
        </authorList>
    </citation>
    <scope>NUCLEOTIDE SEQUENCE [LARGE SCALE GENOMIC DNA]</scope>
    <source>
        <strain evidence="2 3">GZAAS20.1005</strain>
    </source>
</reference>
<keyword evidence="3" id="KW-1185">Reference proteome</keyword>
<evidence type="ECO:0000313" key="3">
    <source>
        <dbReference type="Proteomes" id="UP000094569"/>
    </source>
</evidence>
<feature type="compositionally biased region" description="Low complexity" evidence="1">
    <location>
        <begin position="24"/>
        <end position="54"/>
    </location>
</feature>
<dbReference type="EMBL" id="JXNT01000007">
    <property type="protein sequence ID" value="ODM17815.1"/>
    <property type="molecule type" value="Genomic_DNA"/>
</dbReference>
<gene>
    <name evidence="2" type="ORF">SI65_06603</name>
</gene>
<evidence type="ECO:0000313" key="2">
    <source>
        <dbReference type="EMBL" id="ODM17815.1"/>
    </source>
</evidence>
<accession>A0A1E3BA34</accession>
<name>A0A1E3BA34_ASPCR</name>
<organism evidence="2 3">
    <name type="scientific">Aspergillus cristatus</name>
    <name type="common">Chinese Fuzhuan brick tea-fermentation fungus</name>
    <name type="synonym">Eurotium cristatum</name>
    <dbReference type="NCBI Taxonomy" id="573508"/>
    <lineage>
        <taxon>Eukaryota</taxon>
        <taxon>Fungi</taxon>
        <taxon>Dikarya</taxon>
        <taxon>Ascomycota</taxon>
        <taxon>Pezizomycotina</taxon>
        <taxon>Eurotiomycetes</taxon>
        <taxon>Eurotiomycetidae</taxon>
        <taxon>Eurotiales</taxon>
        <taxon>Aspergillaceae</taxon>
        <taxon>Aspergillus</taxon>
        <taxon>Aspergillus subgen. Aspergillus</taxon>
    </lineage>
</organism>
<evidence type="ECO:0000256" key="1">
    <source>
        <dbReference type="SAM" id="MobiDB-lite"/>
    </source>
</evidence>
<dbReference type="AlphaFoldDB" id="A0A1E3BA34"/>
<dbReference type="Proteomes" id="UP000094569">
    <property type="component" value="Unassembled WGS sequence"/>
</dbReference>
<sequence length="89" mass="9210">MAMDWITSVEDLLRMQQRQPPSHPGASSAPGTGTSAGTTTSTATTASSSTATTNAKAASNSALPWYNAHGWCLKTLVGNGQCNQLLMVL</sequence>